<organism evidence="2 3">
    <name type="scientific">Pseudomonas cucumis</name>
    <dbReference type="NCBI Taxonomy" id="2954082"/>
    <lineage>
        <taxon>Bacteria</taxon>
        <taxon>Pseudomonadati</taxon>
        <taxon>Pseudomonadota</taxon>
        <taxon>Gammaproteobacteria</taxon>
        <taxon>Pseudomonadales</taxon>
        <taxon>Pseudomonadaceae</taxon>
        <taxon>Pseudomonas</taxon>
    </lineage>
</organism>
<dbReference type="RefSeq" id="WP_305449596.1">
    <property type="nucleotide sequence ID" value="NZ_CP117454.1"/>
</dbReference>
<protein>
    <recommendedName>
        <fullName evidence="1">Dermonecrotic toxin N-terminal domain-containing protein</fullName>
    </recommendedName>
</protein>
<keyword evidence="3" id="KW-1185">Reference proteome</keyword>
<reference evidence="2 3" key="1">
    <citation type="submission" date="2023-02" db="EMBL/GenBank/DDBJ databases">
        <title>Evolution of Hrp T3SS in non-pathogenic Pseudomonas fluorescens.</title>
        <authorList>
            <person name="Liao K."/>
            <person name="Wei H."/>
            <person name="Gu Y."/>
        </authorList>
    </citation>
    <scope>NUCLEOTIDE SEQUENCE [LARGE SCALE GENOMIC DNA]</scope>
    <source>
        <strain evidence="2 3">FP1935</strain>
    </source>
</reference>
<dbReference type="EMBL" id="CP117454">
    <property type="protein sequence ID" value="WLG87459.1"/>
    <property type="molecule type" value="Genomic_DNA"/>
</dbReference>
<sequence>MFFPQALKSRGLWRKLGKTHGLTQKDFEWFSHLKIASHTLRGEQTPPMVAEKILLKTQDLEPVPLAGSFVLSATPDDNGVILYTPYAGIKKYDSRSALITQLESQLKGVTEDDDLLAFMSLSQRKTLADAAKIEMTFQTIEGEVFEDQSSTITAHQQMNDQAMLDELKALPTLTSLLDAVLNGLLKSAFPGLDQRQTQVSFYFTAAADEPNKESPPARRWINAMSLSEAVLFYYRNQRWPSGQSHEFSHPEKPPASIDQQHWETAVATASRKLISLLSEQMKDYWDAESADGASRREFFRKAIAQKARAELLLKREAEIITPEQSQDLHSLIKPTSRTYETLTVETVRLWEYEANYVELAGSLMISGSNAFLYTPAQGLQVLKDYKDLKDTLLSKFSAAGHEDELYGLLSLEERQRFIGFDQPNVSGKVISGSIFKKLFGAIITKQQQNMEYALQVFRHSDGIVDINALFDNALDIRSMISEHLLTLDAQGRWSTRPVLSGNQQPSMVLADTAAVFVKTFSDIEALISADFASQPVTLPALQRVYLENMKPRLAHALSVGIRGEASLRVLNAALGDTERAIVDTVLNPDQPDRKNRRSLKGFRPDAYSLTLECSSQMNILPLANCLLLTERGGLDPQNSGRTVLWTPAQGLEVFNTVSRARQELERRLLDPHKRLTLLENLPPAQRTLHQRYSLGALRLIEGHVLQRLSQSSIDHFLGRCDYLRTLKLDDEKQTKALQALTKTVVDTNLRRATSIAQAITRQQSLPAWLAMAPVEEQQLHIELLEQYRNSVEDDKDYLHGLKTLKSYVHDTLVSLLGKRFSGTLPDPDDIEITPNLTLAGPARSLTEFALNHVNIAQGTGFKIASKTTQSLPQGLDQSAVRQLLLSLNIKQTYAKQVTDSLSSKSADADTRRLRFIRQLPWQLMQDAHAQKLQQRLSDSGFDLIRQVMDMPDAIARAAVNGAHAIVRPLELIKTVGTAAVKTLGLYLFGPGSGQKGPHVLYAPYHAGSPFTEFDNEASVVSALNTPGSLQELLIRRLPASEQSGFRNLLESTVGQASEITLASNPIRGNLLIRLFSDNTRLLSQMLGTQSEVSGQSDWEAAKNLFSSDIQRISGLLPGKLAYGLFLWQAYKDFKSSAEAQQDHHWKRALQDFIAGAVQMLSLGKLSLEESVGTAQATTDTLAEPKAIPVAAPQWSQVKSTAPTRTSLQPFETTAVELKDLKKNSADGTYLETTSKQTYAPIAGKVYRVTKPGAIWRMIKDTEEGPALLTTPDKQLVLDSDTHTVHYGKALSKMHNQYASDKYARQVLNIEARGMKDIRAMHPAKARMIVQAIDLARYYAFNSLHNLAQLRQLKPGTRLDTFLKTLFDADDIDANLLDKIKKVIVPICTALVDPNVDYMNTERFVVGSSQYELSSTIAFVLNDDPKNRVHFTEKFFEPQLDWYESCLTEPFSVGDHARAATLIHEFSHLFSKTVDIAPLEARRPFSDLIATVTTYGAAIKQRQQDFQRKALSLATPKEELFAHWNETSQEWTSLDSVQGLKHVARDILKTTGCGTIDEARDLFLDRGNVHLRTDVILRNADSIAHLISVMGRQLDPVLASSPS</sequence>
<evidence type="ECO:0000313" key="2">
    <source>
        <dbReference type="EMBL" id="WLG87459.1"/>
    </source>
</evidence>
<evidence type="ECO:0000259" key="1">
    <source>
        <dbReference type="Pfam" id="PF20178"/>
    </source>
</evidence>
<dbReference type="Proteomes" id="UP001239418">
    <property type="component" value="Chromosome"/>
</dbReference>
<dbReference type="InterPro" id="IPR024079">
    <property type="entry name" value="MetalloPept_cat_dom_sf"/>
</dbReference>
<feature type="domain" description="Dermonecrotic toxin N-terminal" evidence="1">
    <location>
        <begin position="842"/>
        <end position="1023"/>
    </location>
</feature>
<dbReference type="InterPro" id="IPR046673">
    <property type="entry name" value="ToxA_N"/>
</dbReference>
<name>A0ABY9F407_9PSED</name>
<evidence type="ECO:0000313" key="3">
    <source>
        <dbReference type="Proteomes" id="UP001239418"/>
    </source>
</evidence>
<accession>A0ABY9F407</accession>
<gene>
    <name evidence="2" type="ORF">PSH97_13410</name>
</gene>
<proteinExistence type="predicted"/>
<dbReference type="Gene3D" id="3.40.390.10">
    <property type="entry name" value="Collagenase (Catalytic Domain)"/>
    <property type="match status" value="1"/>
</dbReference>
<dbReference type="Pfam" id="PF20178">
    <property type="entry name" value="ToxA_N"/>
    <property type="match status" value="1"/>
</dbReference>